<feature type="domain" description="VOC" evidence="1">
    <location>
        <begin position="16"/>
        <end position="123"/>
    </location>
</feature>
<proteinExistence type="predicted"/>
<dbReference type="GO" id="GO:0016829">
    <property type="term" value="F:lyase activity"/>
    <property type="evidence" value="ECO:0007669"/>
    <property type="project" value="UniProtKB-KW"/>
</dbReference>
<dbReference type="InterPro" id="IPR004360">
    <property type="entry name" value="Glyas_Fos-R_dOase_dom"/>
</dbReference>
<protein>
    <submittedName>
        <fullName evidence="2">Putative enzyme related to lactoylglutathione lyase</fullName>
    </submittedName>
</protein>
<dbReference type="InterPro" id="IPR029068">
    <property type="entry name" value="Glyas_Bleomycin-R_OHBP_Dase"/>
</dbReference>
<dbReference type="InterPro" id="IPR037523">
    <property type="entry name" value="VOC_core"/>
</dbReference>
<dbReference type="SUPFAM" id="SSF54593">
    <property type="entry name" value="Glyoxalase/Bleomycin resistance protein/Dihydroxybiphenyl dioxygenase"/>
    <property type="match status" value="1"/>
</dbReference>
<evidence type="ECO:0000259" key="1">
    <source>
        <dbReference type="PROSITE" id="PS51819"/>
    </source>
</evidence>
<reference evidence="2 3" key="1">
    <citation type="submission" date="2018-03" db="EMBL/GenBank/DDBJ databases">
        <title>Genomic Encyclopedia of Archaeal and Bacterial Type Strains, Phase II (KMG-II): from individual species to whole genera.</title>
        <authorList>
            <person name="Goeker M."/>
        </authorList>
    </citation>
    <scope>NUCLEOTIDE SEQUENCE [LARGE SCALE GENOMIC DNA]</scope>
    <source>
        <strain evidence="2 3">ATCC BAA-1496</strain>
    </source>
</reference>
<dbReference type="OrthoDB" id="1492945at2"/>
<gene>
    <name evidence="2" type="ORF">BCF74_11770</name>
</gene>
<dbReference type="EMBL" id="PVTI01000017">
    <property type="protein sequence ID" value="PRY57065.1"/>
    <property type="molecule type" value="Genomic_DNA"/>
</dbReference>
<sequence length="124" mass="13391">MEQSTDESPARPRSPIVNVLVRVFVDDLDAALPLYESLAGTEAERFTFRGVQLARVGPFLLLAGDTAAYRDRSATIEVRDLDEVLRALAEAGGEVVEGPTPGPKGARLIARHPDGAVFEYIEIA</sequence>
<dbReference type="Proteomes" id="UP000237822">
    <property type="component" value="Unassembled WGS sequence"/>
</dbReference>
<evidence type="ECO:0000313" key="2">
    <source>
        <dbReference type="EMBL" id="PRY57065.1"/>
    </source>
</evidence>
<dbReference type="Pfam" id="PF00903">
    <property type="entry name" value="Glyoxalase"/>
    <property type="match status" value="1"/>
</dbReference>
<keyword evidence="3" id="KW-1185">Reference proteome</keyword>
<accession>A0A2T0UGI8</accession>
<dbReference type="PROSITE" id="PS51819">
    <property type="entry name" value="VOC"/>
    <property type="match status" value="1"/>
</dbReference>
<name>A0A2T0UGI8_9MICO</name>
<evidence type="ECO:0000313" key="3">
    <source>
        <dbReference type="Proteomes" id="UP000237822"/>
    </source>
</evidence>
<dbReference type="Gene3D" id="3.10.180.10">
    <property type="entry name" value="2,3-Dihydroxybiphenyl 1,2-Dioxygenase, domain 1"/>
    <property type="match status" value="1"/>
</dbReference>
<dbReference type="AlphaFoldDB" id="A0A2T0UGI8"/>
<keyword evidence="2" id="KW-0456">Lyase</keyword>
<organism evidence="2 3">
    <name type="scientific">Knoellia remsis</name>
    <dbReference type="NCBI Taxonomy" id="407159"/>
    <lineage>
        <taxon>Bacteria</taxon>
        <taxon>Bacillati</taxon>
        <taxon>Actinomycetota</taxon>
        <taxon>Actinomycetes</taxon>
        <taxon>Micrococcales</taxon>
        <taxon>Intrasporangiaceae</taxon>
        <taxon>Knoellia</taxon>
    </lineage>
</organism>
<comment type="caution">
    <text evidence="2">The sequence shown here is derived from an EMBL/GenBank/DDBJ whole genome shotgun (WGS) entry which is preliminary data.</text>
</comment>